<keyword evidence="4" id="KW-1185">Reference proteome</keyword>
<feature type="region of interest" description="Disordered" evidence="1">
    <location>
        <begin position="1"/>
        <end position="21"/>
    </location>
</feature>
<dbReference type="EMBL" id="CP018762">
    <property type="protein sequence ID" value="APZ35603.1"/>
    <property type="molecule type" value="Genomic_DNA"/>
</dbReference>
<dbReference type="KEGG" id="maur:BOH66_16220"/>
<organism evidence="3 4">
    <name type="scientific">Microbacterium aurum</name>
    <dbReference type="NCBI Taxonomy" id="36805"/>
    <lineage>
        <taxon>Bacteria</taxon>
        <taxon>Bacillati</taxon>
        <taxon>Actinomycetota</taxon>
        <taxon>Actinomycetes</taxon>
        <taxon>Micrococcales</taxon>
        <taxon>Microbacteriaceae</taxon>
        <taxon>Microbacterium</taxon>
    </lineage>
</organism>
<evidence type="ECO:0000256" key="1">
    <source>
        <dbReference type="SAM" id="MobiDB-lite"/>
    </source>
</evidence>
<accession>A0A1P8UBU1</accession>
<evidence type="ECO:0000259" key="2">
    <source>
        <dbReference type="Pfam" id="PF03756"/>
    </source>
</evidence>
<name>A0A1P8UBU1_9MICO</name>
<evidence type="ECO:0000313" key="4">
    <source>
        <dbReference type="Proteomes" id="UP000187185"/>
    </source>
</evidence>
<evidence type="ECO:0000313" key="3">
    <source>
        <dbReference type="EMBL" id="APZ35603.1"/>
    </source>
</evidence>
<feature type="domain" description="A-factor biosynthesis hotdog" evidence="2">
    <location>
        <begin position="40"/>
        <end position="122"/>
    </location>
</feature>
<sequence length="255" mass="28655">MHKSQPTHVWIHSPSETPPHKMEVSYRLPEERGHPSFTDLMEVQRQAGLAQVHRQLDIPHSQVFVLDRIELGFATSSPYAQYPSEGRVAAFVRAEERAARKPRAAQQEFEFTDGEAVFARGSSIARFLSPEIYRRLRVMGSNLDTYAGFGYSNSTMQFPVMPNRNDPALYDHESDHITAMAVVRSIEDTVRGLSERRPLLRRLALAFESYLEPDQTPILSLTPKMDGTFLALVDQGGVPRARGTVELFLESGGGQ</sequence>
<protein>
    <recommendedName>
        <fullName evidence="2">A-factor biosynthesis hotdog domain-containing protein</fullName>
    </recommendedName>
</protein>
<dbReference type="Pfam" id="PF03756">
    <property type="entry name" value="AfsA"/>
    <property type="match status" value="1"/>
</dbReference>
<dbReference type="Proteomes" id="UP000187185">
    <property type="component" value="Chromosome"/>
</dbReference>
<dbReference type="AlphaFoldDB" id="A0A1P8UBU1"/>
<proteinExistence type="predicted"/>
<dbReference type="InterPro" id="IPR005509">
    <property type="entry name" value="AfsA_hotdog_dom"/>
</dbReference>
<reference evidence="3 4" key="1">
    <citation type="submission" date="2016-12" db="EMBL/GenBank/DDBJ databases">
        <title>Complete genome sequence of Microbacterium aurum KACC 15219.</title>
        <authorList>
            <person name="Jung Y."/>
            <person name="Shin J.-H."/>
            <person name="Lee Y.-J."/>
            <person name="Yi H."/>
            <person name="Bahn Y.-S."/>
            <person name="Kim J.F."/>
            <person name="Lee D.-W."/>
        </authorList>
    </citation>
    <scope>NUCLEOTIDE SEQUENCE [LARGE SCALE GENOMIC DNA]</scope>
    <source>
        <strain evidence="3 4">KACC 15219</strain>
    </source>
</reference>
<gene>
    <name evidence="3" type="ORF">BOH66_16220</name>
</gene>